<organism evidence="2 3">
    <name type="scientific">Vigna unguiculata</name>
    <name type="common">Cowpea</name>
    <dbReference type="NCBI Taxonomy" id="3917"/>
    <lineage>
        <taxon>Eukaryota</taxon>
        <taxon>Viridiplantae</taxon>
        <taxon>Streptophyta</taxon>
        <taxon>Embryophyta</taxon>
        <taxon>Tracheophyta</taxon>
        <taxon>Spermatophyta</taxon>
        <taxon>Magnoliopsida</taxon>
        <taxon>eudicotyledons</taxon>
        <taxon>Gunneridae</taxon>
        <taxon>Pentapetalae</taxon>
        <taxon>rosids</taxon>
        <taxon>fabids</taxon>
        <taxon>Fabales</taxon>
        <taxon>Fabaceae</taxon>
        <taxon>Papilionoideae</taxon>
        <taxon>50 kb inversion clade</taxon>
        <taxon>NPAAA clade</taxon>
        <taxon>indigoferoid/millettioid clade</taxon>
        <taxon>Phaseoleae</taxon>
        <taxon>Vigna</taxon>
    </lineage>
</organism>
<proteinExistence type="predicted"/>
<evidence type="ECO:0000313" key="3">
    <source>
        <dbReference type="Proteomes" id="UP000501690"/>
    </source>
</evidence>
<name>A0A4D6KLQ7_VIGUN</name>
<accession>A0A4D6KLQ7</accession>
<evidence type="ECO:0000256" key="1">
    <source>
        <dbReference type="SAM" id="MobiDB-lite"/>
    </source>
</evidence>
<keyword evidence="3" id="KW-1185">Reference proteome</keyword>
<dbReference type="AlphaFoldDB" id="A0A4D6KLQ7"/>
<dbReference type="EMBL" id="CP039345">
    <property type="protein sequence ID" value="QCD76567.1"/>
    <property type="molecule type" value="Genomic_DNA"/>
</dbReference>
<feature type="region of interest" description="Disordered" evidence="1">
    <location>
        <begin position="1"/>
        <end position="55"/>
    </location>
</feature>
<sequence length="55" mass="6004">MVERKMERSCQASGVTSTGLGTKKRTMRPMPMEITKGRGFAPWRGVGVGGEDFEA</sequence>
<evidence type="ECO:0000313" key="2">
    <source>
        <dbReference type="EMBL" id="QCD76567.1"/>
    </source>
</evidence>
<dbReference type="Proteomes" id="UP000501690">
    <property type="component" value="Linkage Group LG1"/>
</dbReference>
<feature type="compositionally biased region" description="Gly residues" evidence="1">
    <location>
        <begin position="46"/>
        <end position="55"/>
    </location>
</feature>
<reference evidence="2 3" key="1">
    <citation type="submission" date="2019-04" db="EMBL/GenBank/DDBJ databases">
        <title>An improved genome assembly and genetic linkage map for asparagus bean, Vigna unguiculata ssp. sesquipedialis.</title>
        <authorList>
            <person name="Xia Q."/>
            <person name="Zhang R."/>
            <person name="Dong Y."/>
        </authorList>
    </citation>
    <scope>NUCLEOTIDE SEQUENCE [LARGE SCALE GENOMIC DNA]</scope>
    <source>
        <tissue evidence="2">Leaf</tissue>
    </source>
</reference>
<protein>
    <submittedName>
        <fullName evidence="2">Uncharacterized protein</fullName>
    </submittedName>
</protein>
<feature type="compositionally biased region" description="Polar residues" evidence="1">
    <location>
        <begin position="10"/>
        <end position="20"/>
    </location>
</feature>
<gene>
    <name evidence="2" type="ORF">DEO72_LG1g188</name>
</gene>